<dbReference type="PANTHER" id="PTHR12196:SF2">
    <property type="entry name" value="DIPHTHINE--AMMONIA LIGASE"/>
    <property type="match status" value="1"/>
</dbReference>
<evidence type="ECO:0000256" key="1">
    <source>
        <dbReference type="ARBA" id="ARBA00012089"/>
    </source>
</evidence>
<feature type="domain" description="Diphthamide synthase" evidence="6">
    <location>
        <begin position="1"/>
        <end position="223"/>
    </location>
</feature>
<comment type="catalytic activity">
    <reaction evidence="5">
        <text>diphthine-[translation elongation factor 2] + NH4(+) + ATP = diphthamide-[translation elongation factor 2] + AMP + diphosphate + H(+)</text>
        <dbReference type="Rhea" id="RHEA:19753"/>
        <dbReference type="Rhea" id="RHEA-COMP:10172"/>
        <dbReference type="Rhea" id="RHEA-COMP:10174"/>
        <dbReference type="ChEBI" id="CHEBI:15378"/>
        <dbReference type="ChEBI" id="CHEBI:16692"/>
        <dbReference type="ChEBI" id="CHEBI:28938"/>
        <dbReference type="ChEBI" id="CHEBI:30616"/>
        <dbReference type="ChEBI" id="CHEBI:33019"/>
        <dbReference type="ChEBI" id="CHEBI:82696"/>
        <dbReference type="ChEBI" id="CHEBI:456215"/>
        <dbReference type="EC" id="6.3.1.14"/>
    </reaction>
</comment>
<dbReference type="SUPFAM" id="SSF52402">
    <property type="entry name" value="Adenine nucleotide alpha hydrolases-like"/>
    <property type="match status" value="1"/>
</dbReference>
<name>A0AAX4JE14_9MICR</name>
<dbReference type="NCBIfam" id="TIGR00290">
    <property type="entry name" value="MJ0570_dom"/>
    <property type="match status" value="1"/>
</dbReference>
<organism evidence="7 8">
    <name type="scientific">Vairimorpha necatrix</name>
    <dbReference type="NCBI Taxonomy" id="6039"/>
    <lineage>
        <taxon>Eukaryota</taxon>
        <taxon>Fungi</taxon>
        <taxon>Fungi incertae sedis</taxon>
        <taxon>Microsporidia</taxon>
        <taxon>Nosematidae</taxon>
        <taxon>Vairimorpha</taxon>
    </lineage>
</organism>
<keyword evidence="8" id="KW-1185">Reference proteome</keyword>
<dbReference type="GO" id="GO:0017183">
    <property type="term" value="P:protein histidyl modification to diphthamide"/>
    <property type="evidence" value="ECO:0007669"/>
    <property type="project" value="TreeGrafter"/>
</dbReference>
<dbReference type="PIRSF" id="PIRSF039123">
    <property type="entry name" value="Diphthamide_synthase"/>
    <property type="match status" value="1"/>
</dbReference>
<sequence>MKFVALVSGGKDSIYTIQTLKDQGHVPVGLLYMKNEDTYVDSYMYQTVGSEIVELFETCLNLPLFQYKTKCKTNNKDLDYKISKDDEVEDLYEALLDIKSKLNFEAVSSGAILSTYQKNRVLNVTKRLNLESLSPLWQRNQRDLLEEMIDRGVKGTIVKVASSFLDRSWLGKDISQIFKENVKLYDNYCGEGGEYETVVLDCKLFSHKINYKEVEIMCHPDETFANGTVFYMKIKELSLEKK</sequence>
<accession>A0AAX4JE14</accession>
<reference evidence="7" key="1">
    <citation type="journal article" date="2024" name="BMC Genomics">
        <title>Functional annotation of a divergent genome using sequence and structure-based similarity.</title>
        <authorList>
            <person name="Svedberg D."/>
            <person name="Winiger R.R."/>
            <person name="Berg A."/>
            <person name="Sharma H."/>
            <person name="Tellgren-Roth C."/>
            <person name="Debrunner-Vossbrinck B.A."/>
            <person name="Vossbrinck C.R."/>
            <person name="Barandun J."/>
        </authorList>
    </citation>
    <scope>NUCLEOTIDE SEQUENCE</scope>
    <source>
        <strain evidence="7">Illinois isolate</strain>
    </source>
</reference>
<dbReference type="RefSeq" id="XP_065330375.1">
    <property type="nucleotide sequence ID" value="XM_065474303.1"/>
</dbReference>
<dbReference type="EC" id="6.3.1.14" evidence="1"/>
<evidence type="ECO:0000256" key="3">
    <source>
        <dbReference type="ARBA" id="ARBA00029814"/>
    </source>
</evidence>
<evidence type="ECO:0000256" key="5">
    <source>
        <dbReference type="ARBA" id="ARBA00048108"/>
    </source>
</evidence>
<dbReference type="Gene3D" id="3.90.1490.10">
    <property type="entry name" value="putative n-type atp pyrophosphatase, domain 2"/>
    <property type="match status" value="1"/>
</dbReference>
<dbReference type="Gene3D" id="3.40.50.620">
    <property type="entry name" value="HUPs"/>
    <property type="match status" value="1"/>
</dbReference>
<gene>
    <name evidence="7" type="ORF">VNE69_07295</name>
</gene>
<evidence type="ECO:0000313" key="7">
    <source>
        <dbReference type="EMBL" id="WUR04230.1"/>
    </source>
</evidence>
<protein>
    <recommendedName>
        <fullName evidence="2">Diphthine--ammonia ligase</fullName>
        <ecNumber evidence="1">6.3.1.14</ecNumber>
    </recommendedName>
    <alternativeName>
        <fullName evidence="3">Diphthamide synthase</fullName>
    </alternativeName>
    <alternativeName>
        <fullName evidence="4">Diphthamide synthetase</fullName>
    </alternativeName>
</protein>
<dbReference type="KEGG" id="vnx:VNE69_07295"/>
<dbReference type="InterPro" id="IPR030662">
    <property type="entry name" value="DPH6/MJ0570"/>
</dbReference>
<evidence type="ECO:0000313" key="8">
    <source>
        <dbReference type="Proteomes" id="UP001334084"/>
    </source>
</evidence>
<evidence type="ECO:0000259" key="6">
    <source>
        <dbReference type="Pfam" id="PF01902"/>
    </source>
</evidence>
<dbReference type="InterPro" id="IPR002761">
    <property type="entry name" value="Diphthami_syn_dom"/>
</dbReference>
<dbReference type="GO" id="GO:0017178">
    <property type="term" value="F:diphthine-ammonia ligase activity"/>
    <property type="evidence" value="ECO:0007669"/>
    <property type="project" value="UniProtKB-EC"/>
</dbReference>
<dbReference type="CDD" id="cd01994">
    <property type="entry name" value="AANH_PF0828-like"/>
    <property type="match status" value="1"/>
</dbReference>
<dbReference type="AlphaFoldDB" id="A0AAX4JE14"/>
<dbReference type="Proteomes" id="UP001334084">
    <property type="component" value="Chromosome 7"/>
</dbReference>
<dbReference type="PANTHER" id="PTHR12196">
    <property type="entry name" value="DOMAIN OF UNKNOWN FUNCTION 71 DUF71 -CONTAINING PROTEIN"/>
    <property type="match status" value="1"/>
</dbReference>
<evidence type="ECO:0000256" key="4">
    <source>
        <dbReference type="ARBA" id="ARBA00031552"/>
    </source>
</evidence>
<dbReference type="EMBL" id="CP142732">
    <property type="protein sequence ID" value="WUR04230.1"/>
    <property type="molecule type" value="Genomic_DNA"/>
</dbReference>
<dbReference type="InterPro" id="IPR014729">
    <property type="entry name" value="Rossmann-like_a/b/a_fold"/>
</dbReference>
<dbReference type="GeneID" id="90542051"/>
<evidence type="ECO:0000256" key="2">
    <source>
        <dbReference type="ARBA" id="ARBA00018426"/>
    </source>
</evidence>
<dbReference type="Pfam" id="PF01902">
    <property type="entry name" value="Diphthami_syn_2"/>
    <property type="match status" value="1"/>
</dbReference>
<proteinExistence type="predicted"/>
<dbReference type="FunFam" id="3.40.50.620:FF:000145">
    <property type="entry name" value="ATP-binding domain containing protein"/>
    <property type="match status" value="1"/>
</dbReference>
<keyword evidence="7" id="KW-0436">Ligase</keyword>